<evidence type="ECO:0000256" key="1">
    <source>
        <dbReference type="SAM" id="MobiDB-lite"/>
    </source>
</evidence>
<protein>
    <recommendedName>
        <fullName evidence="6">Recombinase domain-containing protein</fullName>
    </recommendedName>
</protein>
<dbReference type="PANTHER" id="PTHR30461:SF23">
    <property type="entry name" value="DNA RECOMBINASE-RELATED"/>
    <property type="match status" value="1"/>
</dbReference>
<dbReference type="Pfam" id="PF07508">
    <property type="entry name" value="Recombinase"/>
    <property type="match status" value="1"/>
</dbReference>
<dbReference type="PANTHER" id="PTHR30461">
    <property type="entry name" value="DNA-INVERTASE FROM LAMBDOID PROPHAGE"/>
    <property type="match status" value="1"/>
</dbReference>
<dbReference type="EMBL" id="MOMC01000043">
    <property type="protein sequence ID" value="ONH28041.1"/>
    <property type="molecule type" value="Genomic_DNA"/>
</dbReference>
<name>A0A1V2I8L6_9ACTN</name>
<reference evidence="5" key="1">
    <citation type="submission" date="2016-10" db="EMBL/GenBank/DDBJ databases">
        <title>Frankia sp. NRRL B-16386 Genome sequencing.</title>
        <authorList>
            <person name="Ghodhbane-Gtari F."/>
            <person name="Swanson E."/>
            <person name="Gueddou A."/>
            <person name="Hezbri K."/>
            <person name="Ktari K."/>
            <person name="Nouioui I."/>
            <person name="Morris K."/>
            <person name="Simpson S."/>
            <person name="Abebe-Akele F."/>
            <person name="Thomas K."/>
            <person name="Gtari M."/>
            <person name="Tisa L.S."/>
        </authorList>
    </citation>
    <scope>NUCLEOTIDE SEQUENCE [LARGE SCALE GENOMIC DNA]</scope>
    <source>
        <strain evidence="5">NRRL B-16386</strain>
    </source>
</reference>
<dbReference type="STRING" id="1834516.BL253_20800"/>
<feature type="region of interest" description="Disordered" evidence="1">
    <location>
        <begin position="400"/>
        <end position="442"/>
    </location>
</feature>
<proteinExistence type="predicted"/>
<dbReference type="InterPro" id="IPR036162">
    <property type="entry name" value="Resolvase-like_N_sf"/>
</dbReference>
<evidence type="ECO:0000259" key="3">
    <source>
        <dbReference type="PROSITE" id="PS51737"/>
    </source>
</evidence>
<gene>
    <name evidence="4" type="ORF">BL253_20800</name>
</gene>
<dbReference type="SUPFAM" id="SSF53041">
    <property type="entry name" value="Resolvase-like"/>
    <property type="match status" value="1"/>
</dbReference>
<evidence type="ECO:0000313" key="4">
    <source>
        <dbReference type="EMBL" id="ONH28041.1"/>
    </source>
</evidence>
<feature type="compositionally biased region" description="Gly residues" evidence="1">
    <location>
        <begin position="431"/>
        <end position="442"/>
    </location>
</feature>
<dbReference type="InterPro" id="IPR025827">
    <property type="entry name" value="Zn_ribbon_recom_dom"/>
</dbReference>
<accession>A0A1V2I8L6</accession>
<dbReference type="Pfam" id="PF13408">
    <property type="entry name" value="Zn_ribbon_recom"/>
    <property type="match status" value="1"/>
</dbReference>
<evidence type="ECO:0000259" key="2">
    <source>
        <dbReference type="PROSITE" id="PS51736"/>
    </source>
</evidence>
<dbReference type="InterPro" id="IPR006119">
    <property type="entry name" value="Resolv_N"/>
</dbReference>
<sequence length="442" mass="49463">MLLQMLAMFAQFERDTIIDRVIGGMERKAAKGLWMGGNRPFGYQVDRAHWKLLIDDKEAAVVRLIFNLYVKERLGTRAIAKTLNERGHRTTTGGPWSGHQVIRVLDNRVYLGELTFREITVTDTHEPIIESAQFAEAEKILTIRSDGHNHRAASDSDYYLTGRMRCPQCAKAMLGSNAQGRNRTYRYYTCFTRLRYSRERCDAPRLDADADALDQAILTALAAFYRDHQQLIADAVHLARQRHHDAHSDRTGELATVQTDLTQTDQAIDRYLSAFERGTLDEETLATRLAALRTKQKQLRRRQTELTAQIDDEPVMPPRATLSKIANHIDTIIEVGTDLQRKALVEALIHEVKILGPGRFQPVFRVPRLEPTEATAAALPATTPPKGAVRTMPNMVGRARLEPVTGGSGNRRSVDSVRDPSPLAGGQRTLGRGGRGGELAWA</sequence>
<feature type="domain" description="Resolvase/invertase-type recombinase catalytic" evidence="2">
    <location>
        <begin position="1"/>
        <end position="32"/>
    </location>
</feature>
<dbReference type="PROSITE" id="PS51736">
    <property type="entry name" value="RECOMBINASES_3"/>
    <property type="match status" value="1"/>
</dbReference>
<evidence type="ECO:0008006" key="6">
    <source>
        <dbReference type="Google" id="ProtNLM"/>
    </source>
</evidence>
<dbReference type="GO" id="GO:0000150">
    <property type="term" value="F:DNA strand exchange activity"/>
    <property type="evidence" value="ECO:0007669"/>
    <property type="project" value="InterPro"/>
</dbReference>
<feature type="domain" description="Recombinase" evidence="3">
    <location>
        <begin position="40"/>
        <end position="147"/>
    </location>
</feature>
<dbReference type="Proteomes" id="UP000188929">
    <property type="component" value="Unassembled WGS sequence"/>
</dbReference>
<evidence type="ECO:0000313" key="5">
    <source>
        <dbReference type="Proteomes" id="UP000188929"/>
    </source>
</evidence>
<dbReference type="AlphaFoldDB" id="A0A1V2I8L6"/>
<comment type="caution">
    <text evidence="4">The sequence shown here is derived from an EMBL/GenBank/DDBJ whole genome shotgun (WGS) entry which is preliminary data.</text>
</comment>
<dbReference type="GO" id="GO:0003677">
    <property type="term" value="F:DNA binding"/>
    <property type="evidence" value="ECO:0007669"/>
    <property type="project" value="InterPro"/>
</dbReference>
<organism evidence="4 5">
    <name type="scientific">Pseudofrankia asymbiotica</name>
    <dbReference type="NCBI Taxonomy" id="1834516"/>
    <lineage>
        <taxon>Bacteria</taxon>
        <taxon>Bacillati</taxon>
        <taxon>Actinomycetota</taxon>
        <taxon>Actinomycetes</taxon>
        <taxon>Frankiales</taxon>
        <taxon>Frankiaceae</taxon>
        <taxon>Pseudofrankia</taxon>
    </lineage>
</organism>
<keyword evidence="5" id="KW-1185">Reference proteome</keyword>
<dbReference type="InterPro" id="IPR038109">
    <property type="entry name" value="DNA_bind_recomb_sf"/>
</dbReference>
<dbReference type="PROSITE" id="PS51737">
    <property type="entry name" value="RECOMBINASE_DNA_BIND"/>
    <property type="match status" value="1"/>
</dbReference>
<dbReference type="Gene3D" id="3.90.1750.20">
    <property type="entry name" value="Putative Large Serine Recombinase, Chain B, Domain 2"/>
    <property type="match status" value="1"/>
</dbReference>
<dbReference type="InterPro" id="IPR050639">
    <property type="entry name" value="SSR_resolvase"/>
</dbReference>
<dbReference type="InterPro" id="IPR011109">
    <property type="entry name" value="DNA_bind_recombinase_dom"/>
</dbReference>